<comment type="caution">
    <text evidence="1">The sequence shown here is derived from an EMBL/GenBank/DDBJ whole genome shotgun (WGS) entry which is preliminary data.</text>
</comment>
<dbReference type="AlphaFoldDB" id="A0AA39KVI9"/>
<keyword evidence="2" id="KW-1185">Reference proteome</keyword>
<organism evidence="1 2">
    <name type="scientific">Microctonus hyperodae</name>
    <name type="common">Parasitoid wasp</name>
    <dbReference type="NCBI Taxonomy" id="165561"/>
    <lineage>
        <taxon>Eukaryota</taxon>
        <taxon>Metazoa</taxon>
        <taxon>Ecdysozoa</taxon>
        <taxon>Arthropoda</taxon>
        <taxon>Hexapoda</taxon>
        <taxon>Insecta</taxon>
        <taxon>Pterygota</taxon>
        <taxon>Neoptera</taxon>
        <taxon>Endopterygota</taxon>
        <taxon>Hymenoptera</taxon>
        <taxon>Apocrita</taxon>
        <taxon>Ichneumonoidea</taxon>
        <taxon>Braconidae</taxon>
        <taxon>Euphorinae</taxon>
        <taxon>Microctonus</taxon>
    </lineage>
</organism>
<dbReference type="EMBL" id="JAQQBR010000005">
    <property type="protein sequence ID" value="KAK0175166.1"/>
    <property type="molecule type" value="Genomic_DNA"/>
</dbReference>
<gene>
    <name evidence="1" type="ORF">PV327_008940</name>
</gene>
<dbReference type="InterPro" id="IPR032062">
    <property type="entry name" value="DUF4803"/>
</dbReference>
<reference evidence="1" key="1">
    <citation type="journal article" date="2023" name="bioRxiv">
        <title>Scaffold-level genome assemblies of two parasitoid biocontrol wasps reveal the parthenogenesis mechanism and an associated novel virus.</title>
        <authorList>
            <person name="Inwood S."/>
            <person name="Skelly J."/>
            <person name="Guhlin J."/>
            <person name="Harrop T."/>
            <person name="Goldson S."/>
            <person name="Dearden P."/>
        </authorList>
    </citation>
    <scope>NUCLEOTIDE SEQUENCE</scope>
    <source>
        <strain evidence="1">Lincoln</strain>
        <tissue evidence="1">Whole body</tissue>
    </source>
</reference>
<evidence type="ECO:0000313" key="1">
    <source>
        <dbReference type="EMBL" id="KAK0175166.1"/>
    </source>
</evidence>
<reference evidence="1" key="2">
    <citation type="submission" date="2023-03" db="EMBL/GenBank/DDBJ databases">
        <authorList>
            <person name="Inwood S.N."/>
            <person name="Skelly J.G."/>
            <person name="Guhlin J."/>
            <person name="Harrop T.W.R."/>
            <person name="Goldson S.G."/>
            <person name="Dearden P.K."/>
        </authorList>
    </citation>
    <scope>NUCLEOTIDE SEQUENCE</scope>
    <source>
        <strain evidence="1">Lincoln</strain>
        <tissue evidence="1">Whole body</tissue>
    </source>
</reference>
<dbReference type="Pfam" id="PF16061">
    <property type="entry name" value="DUF4803"/>
    <property type="match status" value="1"/>
</dbReference>
<evidence type="ECO:0000313" key="2">
    <source>
        <dbReference type="Proteomes" id="UP001168972"/>
    </source>
</evidence>
<protein>
    <submittedName>
        <fullName evidence="1">Uncharacterized protein</fullName>
    </submittedName>
</protein>
<accession>A0AA39KVI9</accession>
<sequence length="563" mass="66084">MENKNYNTKTLKTFVDSILWSNDNLEHSLFNLYELIWSTMNVNMVKGLVTLVGYQVQAKNESLCNQENSPQQQMYNVLMLLIRTNLKSFTTLTQAYSMQSIFDNMYYINEYKYSKQRLHEQLKSYIETFTHKLNTFPTDIYKCDIKNPVIGKNVYEMEGLFQVLVNYKRYIKGSIDTRNCRNCKELSNRDYGKFIINNCESYTSLIGCPTSKLYNWRNTIRLSWFKADSESKRSETFGHSGRCNHTLFEMNNYLKWFVSGVKFILHNNAIHLQIQQNKISRERTVVEKPVWKPVDIDNNNKKININYTNVFYKRHSFYLDDVMVHPGFIITGVKLQLSKNHDGFELHVHATKYNYETGLLSEPKKWFTPGEYNPNHKDYQRRRTEIKMNDPDNPTKAHDYYPDLQPNKFIQFRHTSIKKDIGSHTVPFFDGQSVESSGFPLGGIGLFYRQRDGFGGYIAPRLLTYNITWHLESSLNNWQKIDEAHLKCGLDVPPNITEFNEDASCETRNEIANSQIEIKNLDGSKHDINFTYPQSSYYYHYSPSGELNDSTENHDVIIMLKND</sequence>
<dbReference type="Proteomes" id="UP001168972">
    <property type="component" value="Unassembled WGS sequence"/>
</dbReference>
<name>A0AA39KVI9_MICHY</name>
<proteinExistence type="predicted"/>
<dbReference type="PANTHER" id="PTHR47890">
    <property type="entry name" value="LD24308P"/>
    <property type="match status" value="1"/>
</dbReference>
<dbReference type="PANTHER" id="PTHR47890:SF1">
    <property type="entry name" value="LD24308P"/>
    <property type="match status" value="1"/>
</dbReference>